<keyword evidence="6" id="KW-1185">Reference proteome</keyword>
<feature type="region of interest" description="Disordered" evidence="3">
    <location>
        <begin position="224"/>
        <end position="248"/>
    </location>
</feature>
<dbReference type="GO" id="GO:0016787">
    <property type="term" value="F:hydrolase activity"/>
    <property type="evidence" value="ECO:0007669"/>
    <property type="project" value="UniProtKB-KW"/>
</dbReference>
<dbReference type="PANTHER" id="PTHR46072:SF7">
    <property type="entry name" value="AMIDASE"/>
    <property type="match status" value="1"/>
</dbReference>
<evidence type="ECO:0000256" key="2">
    <source>
        <dbReference type="ARBA" id="ARBA00022801"/>
    </source>
</evidence>
<dbReference type="Proteomes" id="UP000256645">
    <property type="component" value="Unassembled WGS sequence"/>
</dbReference>
<keyword evidence="2" id="KW-0378">Hydrolase</keyword>
<dbReference type="InterPro" id="IPR036928">
    <property type="entry name" value="AS_sf"/>
</dbReference>
<dbReference type="EMBL" id="PDLM01000017">
    <property type="protein sequence ID" value="RDW58710.1"/>
    <property type="molecule type" value="Genomic_DNA"/>
</dbReference>
<feature type="domain" description="Amidase" evidence="4">
    <location>
        <begin position="92"/>
        <end position="565"/>
    </location>
</feature>
<evidence type="ECO:0000259" key="4">
    <source>
        <dbReference type="Pfam" id="PF01425"/>
    </source>
</evidence>
<dbReference type="PANTHER" id="PTHR46072">
    <property type="entry name" value="AMIDASE-RELATED-RELATED"/>
    <property type="match status" value="1"/>
</dbReference>
<evidence type="ECO:0000256" key="3">
    <source>
        <dbReference type="SAM" id="MobiDB-lite"/>
    </source>
</evidence>
<feature type="compositionally biased region" description="Low complexity" evidence="3">
    <location>
        <begin position="29"/>
        <end position="40"/>
    </location>
</feature>
<evidence type="ECO:0000313" key="6">
    <source>
        <dbReference type="Proteomes" id="UP000256645"/>
    </source>
</evidence>
<reference evidence="5 6" key="1">
    <citation type="journal article" date="2018" name="IMA Fungus">
        <title>IMA Genome-F 9: Draft genome sequence of Annulohypoxylon stygium, Aspergillus mulundensis, Berkeleyomyces basicola (syn. Thielaviopsis basicola), Ceratocystis smalleyi, two Cercospora beticola strains, Coleophoma cylindrospora, Fusarium fracticaudum, Phialophora cf. hyalina, and Morchella septimelata.</title>
        <authorList>
            <person name="Wingfield B.D."/>
            <person name="Bills G.F."/>
            <person name="Dong Y."/>
            <person name="Huang W."/>
            <person name="Nel W.J."/>
            <person name="Swalarsk-Parry B.S."/>
            <person name="Vaghefi N."/>
            <person name="Wilken P.M."/>
            <person name="An Z."/>
            <person name="de Beer Z.W."/>
            <person name="De Vos L."/>
            <person name="Chen L."/>
            <person name="Duong T.A."/>
            <person name="Gao Y."/>
            <person name="Hammerbacher A."/>
            <person name="Kikkert J.R."/>
            <person name="Li Y."/>
            <person name="Li H."/>
            <person name="Li K."/>
            <person name="Li Q."/>
            <person name="Liu X."/>
            <person name="Ma X."/>
            <person name="Naidoo K."/>
            <person name="Pethybridge S.J."/>
            <person name="Sun J."/>
            <person name="Steenkamp E.T."/>
            <person name="van der Nest M.A."/>
            <person name="van Wyk S."/>
            <person name="Wingfield M.J."/>
            <person name="Xiong C."/>
            <person name="Yue Q."/>
            <person name="Zhang X."/>
        </authorList>
    </citation>
    <scope>NUCLEOTIDE SEQUENCE [LARGE SCALE GENOMIC DNA]</scope>
    <source>
        <strain evidence="5 6">BP6252</strain>
    </source>
</reference>
<gene>
    <name evidence="5" type="ORF">BP6252_13186</name>
</gene>
<dbReference type="Pfam" id="PF01425">
    <property type="entry name" value="Amidase"/>
    <property type="match status" value="1"/>
</dbReference>
<comment type="similarity">
    <text evidence="1">Belongs to the amidase family.</text>
</comment>
<dbReference type="Gene3D" id="3.90.1300.10">
    <property type="entry name" value="Amidase signature (AS) domain"/>
    <property type="match status" value="1"/>
</dbReference>
<accession>A0A3D8QAP1</accession>
<proteinExistence type="inferred from homology"/>
<dbReference type="SUPFAM" id="SSF75304">
    <property type="entry name" value="Amidase signature (AS) enzymes"/>
    <property type="match status" value="1"/>
</dbReference>
<organism evidence="5 6">
    <name type="scientific">Coleophoma cylindrospora</name>
    <dbReference type="NCBI Taxonomy" id="1849047"/>
    <lineage>
        <taxon>Eukaryota</taxon>
        <taxon>Fungi</taxon>
        <taxon>Dikarya</taxon>
        <taxon>Ascomycota</taxon>
        <taxon>Pezizomycotina</taxon>
        <taxon>Leotiomycetes</taxon>
        <taxon>Helotiales</taxon>
        <taxon>Dermateaceae</taxon>
        <taxon>Coleophoma</taxon>
    </lineage>
</organism>
<dbReference type="InterPro" id="IPR023631">
    <property type="entry name" value="Amidase_dom"/>
</dbReference>
<protein>
    <recommendedName>
        <fullName evidence="4">Amidase domain-containing protein</fullName>
    </recommendedName>
</protein>
<sequence>MPPSWQALARAKRQTITNQIPPSWRIDEPPYSESSSSAADRPTAPTDTEHQQQNITGTYPHQFLTPREIEITENDVLDSLNLIHSGHWTCVEVTRAFCHRASLAHQLTNCLHELCLEQAIMDATHLDSYFEQHGTPIGPLHGMLVSLADCYHVKGMQTSLGYVEWIGAVEGAEAGLQSEVVKGLKELGAICFCKTAVPQALLGIQCTNNIVGRVLNPFNRRLSSGGSSGGEGALVSQHGSMVGMGSDRGGGVRITSSYNGLYGLRPSTGRISHQGVRTSMDGQDTILPVVGPIARSISTLRLIMQSLLGAQPWLHDPLVLELPWRTQQEAEILSIINSPAHDPSSIKQLCFGMLRTDGLSVPQPPVQRALRMAASALIKKGHRIIEWDPPTHVQAYQVALTTFLSDGGKDVHKTLATSGEPMTESVRLLYGAAPVAETTSSSIMATNKQKRDFQVAYLKYWMSTSAVSGTGRPVDAIISPVSTSPATRTTGNLVDGHCIWVDVLDYTSVVIPVTSVDKDLDALDMATQGGNPLDREVREDFDIGIYEGLPVGLQVVGQRLQEEKALALAELLVHALETL</sequence>
<evidence type="ECO:0000256" key="1">
    <source>
        <dbReference type="ARBA" id="ARBA00009199"/>
    </source>
</evidence>
<comment type="caution">
    <text evidence="5">The sequence shown here is derived from an EMBL/GenBank/DDBJ whole genome shotgun (WGS) entry which is preliminary data.</text>
</comment>
<name>A0A3D8QAP1_9HELO</name>
<dbReference type="PIRSF" id="PIRSF001221">
    <property type="entry name" value="Amidase_fungi"/>
    <property type="match status" value="1"/>
</dbReference>
<dbReference type="AlphaFoldDB" id="A0A3D8QAP1"/>
<evidence type="ECO:0000313" key="5">
    <source>
        <dbReference type="EMBL" id="RDW58710.1"/>
    </source>
</evidence>
<dbReference type="OrthoDB" id="6428749at2759"/>
<feature type="region of interest" description="Disordered" evidence="3">
    <location>
        <begin position="1"/>
        <end position="59"/>
    </location>
</feature>